<keyword evidence="2" id="KW-0472">Membrane</keyword>
<dbReference type="Proteomes" id="UP001209654">
    <property type="component" value="Unassembled WGS sequence"/>
</dbReference>
<keyword evidence="2" id="KW-1133">Transmembrane helix</keyword>
<keyword evidence="2" id="KW-0812">Transmembrane</keyword>
<evidence type="ECO:0000313" key="4">
    <source>
        <dbReference type="Proteomes" id="UP001209654"/>
    </source>
</evidence>
<keyword evidence="4" id="KW-1185">Reference proteome</keyword>
<proteinExistence type="predicted"/>
<protein>
    <recommendedName>
        <fullName evidence="5">MFS transporter</fullName>
    </recommendedName>
</protein>
<evidence type="ECO:0000256" key="1">
    <source>
        <dbReference type="SAM" id="MobiDB-lite"/>
    </source>
</evidence>
<accession>A0ABQ5MQB5</accession>
<evidence type="ECO:0000313" key="3">
    <source>
        <dbReference type="EMBL" id="GLB66191.1"/>
    </source>
</evidence>
<reference evidence="3 4" key="1">
    <citation type="journal article" date="2023" name="Int. J. Syst. Evol. Microbiol.">
        <title>Arthrobacter mangrovi sp. nov., an actinobacterium isolated from the rhizosphere of a mangrove.</title>
        <authorList>
            <person name="Hamada M."/>
            <person name="Saitou S."/>
            <person name="Enomoto N."/>
            <person name="Nanri K."/>
            <person name="Hidaka K."/>
            <person name="Miura T."/>
            <person name="Tamura T."/>
        </authorList>
    </citation>
    <scope>NUCLEOTIDE SEQUENCE [LARGE SCALE GENOMIC DNA]</scope>
    <source>
        <strain evidence="3 4">NBRC 112813</strain>
    </source>
</reference>
<feature type="transmembrane region" description="Helical" evidence="2">
    <location>
        <begin position="39"/>
        <end position="56"/>
    </location>
</feature>
<sequence length="90" mass="9218">MVAQLAGAAISRITASVLLPAVRMARSGPVRMALRSGTFLVLSAGLAPVAPILLMVRTGASPAAAEAGSRLEESHAAEHGDGERMGHHHE</sequence>
<gene>
    <name evidence="3" type="ORF">AHIS1636_06300</name>
</gene>
<comment type="caution">
    <text evidence="3">The sequence shown here is derived from an EMBL/GenBank/DDBJ whole genome shotgun (WGS) entry which is preliminary data.</text>
</comment>
<name>A0ABQ5MQB5_9MICC</name>
<evidence type="ECO:0000256" key="2">
    <source>
        <dbReference type="SAM" id="Phobius"/>
    </source>
</evidence>
<feature type="region of interest" description="Disordered" evidence="1">
    <location>
        <begin position="64"/>
        <end position="90"/>
    </location>
</feature>
<dbReference type="RefSeq" id="WP_264794360.1">
    <property type="nucleotide sequence ID" value="NZ_BRVS01000002.1"/>
</dbReference>
<feature type="compositionally biased region" description="Basic and acidic residues" evidence="1">
    <location>
        <begin position="69"/>
        <end position="90"/>
    </location>
</feature>
<dbReference type="EMBL" id="BRVS01000002">
    <property type="protein sequence ID" value="GLB66191.1"/>
    <property type="molecule type" value="Genomic_DNA"/>
</dbReference>
<evidence type="ECO:0008006" key="5">
    <source>
        <dbReference type="Google" id="ProtNLM"/>
    </source>
</evidence>
<organism evidence="3 4">
    <name type="scientific">Arthrobacter mangrovi</name>
    <dbReference type="NCBI Taxonomy" id="2966350"/>
    <lineage>
        <taxon>Bacteria</taxon>
        <taxon>Bacillati</taxon>
        <taxon>Actinomycetota</taxon>
        <taxon>Actinomycetes</taxon>
        <taxon>Micrococcales</taxon>
        <taxon>Micrococcaceae</taxon>
        <taxon>Arthrobacter</taxon>
    </lineage>
</organism>